<dbReference type="InterPro" id="IPR050576">
    <property type="entry name" value="Cilia_flagella_integrity"/>
</dbReference>
<evidence type="ECO:0000256" key="1">
    <source>
        <dbReference type="ARBA" id="ARBA00022614"/>
    </source>
</evidence>
<dbReference type="SMART" id="SM00365">
    <property type="entry name" value="LRR_SD22"/>
    <property type="match status" value="6"/>
</dbReference>
<name>A0A433TSR6_ELYCH</name>
<dbReference type="PROSITE" id="PS51450">
    <property type="entry name" value="LRR"/>
    <property type="match status" value="5"/>
</dbReference>
<dbReference type="STRING" id="188477.A0A433TSR6"/>
<evidence type="ECO:0000313" key="4">
    <source>
        <dbReference type="Proteomes" id="UP000271974"/>
    </source>
</evidence>
<dbReference type="PANTHER" id="PTHR45973:SF2">
    <property type="entry name" value="CENTROSOMAL PROTEIN OF 97 KDA"/>
    <property type="match status" value="1"/>
</dbReference>
<keyword evidence="4" id="KW-1185">Reference proteome</keyword>
<reference evidence="3 4" key="1">
    <citation type="submission" date="2019-01" db="EMBL/GenBank/DDBJ databases">
        <title>A draft genome assembly of the solar-powered sea slug Elysia chlorotica.</title>
        <authorList>
            <person name="Cai H."/>
            <person name="Li Q."/>
            <person name="Fang X."/>
            <person name="Li J."/>
            <person name="Curtis N.E."/>
            <person name="Altenburger A."/>
            <person name="Shibata T."/>
            <person name="Feng M."/>
            <person name="Maeda T."/>
            <person name="Schwartz J.A."/>
            <person name="Shigenobu S."/>
            <person name="Lundholm N."/>
            <person name="Nishiyama T."/>
            <person name="Yang H."/>
            <person name="Hasebe M."/>
            <person name="Li S."/>
            <person name="Pierce S.K."/>
            <person name="Wang J."/>
        </authorList>
    </citation>
    <scope>NUCLEOTIDE SEQUENCE [LARGE SCALE GENOMIC DNA]</scope>
    <source>
        <strain evidence="3">EC2010</strain>
        <tissue evidence="3">Whole organism of an adult</tissue>
    </source>
</reference>
<dbReference type="AlphaFoldDB" id="A0A433TSR6"/>
<dbReference type="InterPro" id="IPR001611">
    <property type="entry name" value="Leu-rich_rpt"/>
</dbReference>
<evidence type="ECO:0000256" key="2">
    <source>
        <dbReference type="ARBA" id="ARBA00022737"/>
    </source>
</evidence>
<comment type="caution">
    <text evidence="3">The sequence shown here is derived from an EMBL/GenBank/DDBJ whole genome shotgun (WGS) entry which is preliminary data.</text>
</comment>
<dbReference type="InterPro" id="IPR003591">
    <property type="entry name" value="Leu-rich_rpt_typical-subtyp"/>
</dbReference>
<sequence>MADREGNTSADDNEGDEEMAKGVLDLEGQCLNHVQIPDGVDLKTLILDNNNIARLENLEKCSQLSQLSAINNHIVRMSGVETISGLTVLSLSNNSIISIEGLDQLKQLTWLDLSSNSIKTIEHLPHGGKLHYIDLSDNDISMISDLEHLKELKTLLLHSNNISTIKSAAQHLPQSLTVLSLADNNLCDLNEICYLNGLDKLQQLSIADNPCVLSSPDNQYPFTTKRLF</sequence>
<protein>
    <recommendedName>
        <fullName evidence="5">Protein phosphatase 1 regulatory subunit 7</fullName>
    </recommendedName>
</protein>
<keyword evidence="2" id="KW-0677">Repeat</keyword>
<dbReference type="SMART" id="SM00369">
    <property type="entry name" value="LRR_TYP"/>
    <property type="match status" value="2"/>
</dbReference>
<dbReference type="OrthoDB" id="5954088at2759"/>
<dbReference type="PANTHER" id="PTHR45973">
    <property type="entry name" value="PROTEIN PHOSPHATASE 1 REGULATORY SUBUNIT SDS22-RELATED"/>
    <property type="match status" value="1"/>
</dbReference>
<proteinExistence type="predicted"/>
<evidence type="ECO:0000313" key="3">
    <source>
        <dbReference type="EMBL" id="RUS84615.1"/>
    </source>
</evidence>
<organism evidence="3 4">
    <name type="scientific">Elysia chlorotica</name>
    <name type="common">Eastern emerald elysia</name>
    <name type="synonym">Sea slug</name>
    <dbReference type="NCBI Taxonomy" id="188477"/>
    <lineage>
        <taxon>Eukaryota</taxon>
        <taxon>Metazoa</taxon>
        <taxon>Spiralia</taxon>
        <taxon>Lophotrochozoa</taxon>
        <taxon>Mollusca</taxon>
        <taxon>Gastropoda</taxon>
        <taxon>Heterobranchia</taxon>
        <taxon>Euthyneura</taxon>
        <taxon>Panpulmonata</taxon>
        <taxon>Sacoglossa</taxon>
        <taxon>Placobranchoidea</taxon>
        <taxon>Plakobranchidae</taxon>
        <taxon>Elysia</taxon>
    </lineage>
</organism>
<gene>
    <name evidence="3" type="ORF">EGW08_007642</name>
</gene>
<dbReference type="Pfam" id="PF14580">
    <property type="entry name" value="LRR_9"/>
    <property type="match status" value="1"/>
</dbReference>
<accession>A0A433TSR6</accession>
<dbReference type="InterPro" id="IPR032675">
    <property type="entry name" value="LRR_dom_sf"/>
</dbReference>
<dbReference type="Proteomes" id="UP000271974">
    <property type="component" value="Unassembled WGS sequence"/>
</dbReference>
<evidence type="ECO:0008006" key="5">
    <source>
        <dbReference type="Google" id="ProtNLM"/>
    </source>
</evidence>
<keyword evidence="1" id="KW-0433">Leucine-rich repeat</keyword>
<dbReference type="SUPFAM" id="SSF52058">
    <property type="entry name" value="L domain-like"/>
    <property type="match status" value="1"/>
</dbReference>
<dbReference type="Gene3D" id="3.80.10.10">
    <property type="entry name" value="Ribonuclease Inhibitor"/>
    <property type="match status" value="2"/>
</dbReference>
<dbReference type="EMBL" id="RQTK01000200">
    <property type="protein sequence ID" value="RUS84615.1"/>
    <property type="molecule type" value="Genomic_DNA"/>
</dbReference>